<reference evidence="2" key="1">
    <citation type="submission" date="2017-09" db="EMBL/GenBank/DDBJ databases">
        <title>Depth-based differentiation of microbial function through sediment-hosted aquifers and enrichment of novel symbionts in the deep terrestrial subsurface.</title>
        <authorList>
            <person name="Probst A.J."/>
            <person name="Ladd B."/>
            <person name="Jarett J.K."/>
            <person name="Geller-Mcgrath D.E."/>
            <person name="Sieber C.M.K."/>
            <person name="Emerson J.B."/>
            <person name="Anantharaman K."/>
            <person name="Thomas B.C."/>
            <person name="Malmstrom R."/>
            <person name="Stieglmeier M."/>
            <person name="Klingl A."/>
            <person name="Woyke T."/>
            <person name="Ryan C.M."/>
            <person name="Banfield J.F."/>
        </authorList>
    </citation>
    <scope>NUCLEOTIDE SEQUENCE [LARGE SCALE GENOMIC DNA]</scope>
</reference>
<accession>A0A2M7SFJ8</accession>
<organism evidence="1 2">
    <name type="scientific">Candidatus Desantisbacteria bacterium CG_4_10_14_0_8_um_filter_48_22</name>
    <dbReference type="NCBI Taxonomy" id="1974543"/>
    <lineage>
        <taxon>Bacteria</taxon>
        <taxon>Candidatus Desantisiibacteriota</taxon>
    </lineage>
</organism>
<dbReference type="NCBIfam" id="TIGR03492">
    <property type="entry name" value="lipid-A-disaccharide synthase-related protein"/>
    <property type="match status" value="1"/>
</dbReference>
<dbReference type="SUPFAM" id="SSF53756">
    <property type="entry name" value="UDP-Glycosyltransferase/glycogen phosphorylase"/>
    <property type="match status" value="1"/>
</dbReference>
<protein>
    <recommendedName>
        <fullName evidence="3">Lipid-A-disaccharide synthase</fullName>
    </recommendedName>
</protein>
<dbReference type="EMBL" id="PFMR01000003">
    <property type="protein sequence ID" value="PIZ18312.1"/>
    <property type="molecule type" value="Genomic_DNA"/>
</dbReference>
<evidence type="ECO:0000313" key="2">
    <source>
        <dbReference type="Proteomes" id="UP000229307"/>
    </source>
</evidence>
<dbReference type="Proteomes" id="UP000229307">
    <property type="component" value="Unassembled WGS sequence"/>
</dbReference>
<gene>
    <name evidence="1" type="ORF">COY52_00090</name>
</gene>
<proteinExistence type="predicted"/>
<dbReference type="InterPro" id="IPR019994">
    <property type="entry name" value="Lipid-A-disac_synthase-rel_put"/>
</dbReference>
<dbReference type="PANTHER" id="PTHR39517:SF1">
    <property type="entry name" value="LIPID-A-DISACCHARIDE SYNTHASE"/>
    <property type="match status" value="1"/>
</dbReference>
<comment type="caution">
    <text evidence="1">The sequence shown here is derived from an EMBL/GenBank/DDBJ whole genome shotgun (WGS) entry which is preliminary data.</text>
</comment>
<dbReference type="AlphaFoldDB" id="A0A2M7SFJ8"/>
<sequence length="402" mass="44585">MNTTKIFFSSNGHGEDIIACQIIRELKKISNDFSFSALTLNGSGGSYRENGVKVIGPDKQMPSGDFVRLDLRYLLKDISKGLLNLFREQVNTIKKEGRSSDFIIAVGDTFLCTLCGFFSGKKVIFISTAQSVYIGKFLWIDKWLMKHYSKIIFPRDVKTALDMGAFGIPAFYMGNVMMDCLEVTGEDFGINPSRKVCALLPGSREEAYSNIRYILDAVEEICKQSEEQKKDIPEFILALAPSLKIESVAEVSERKGWVFRHNGSEKPERKIAGFLEKNSISIIISSRFADILNRSDLCIGLSGTGNEQAVGLGKPVIAFPAGGPQMTSKFLKDQSRLLGGMVFIVRPDGKAVAEKFFSLLNDRSVLDRCCIVGTERMGVPGSAYRIAQHIYNKILLKDGFGQ</sequence>
<evidence type="ECO:0000313" key="1">
    <source>
        <dbReference type="EMBL" id="PIZ18312.1"/>
    </source>
</evidence>
<name>A0A2M7SFJ8_9BACT</name>
<evidence type="ECO:0008006" key="3">
    <source>
        <dbReference type="Google" id="ProtNLM"/>
    </source>
</evidence>
<dbReference type="PANTHER" id="PTHR39517">
    <property type="entry name" value="SLL0192 PROTEIN"/>
    <property type="match status" value="1"/>
</dbReference>